<feature type="domain" description="Helicase C-terminal" evidence="6">
    <location>
        <begin position="432"/>
        <end position="612"/>
    </location>
</feature>
<evidence type="ECO:0000256" key="1">
    <source>
        <dbReference type="ARBA" id="ARBA00022741"/>
    </source>
</evidence>
<evidence type="ECO:0000256" key="3">
    <source>
        <dbReference type="ARBA" id="ARBA00022806"/>
    </source>
</evidence>
<evidence type="ECO:0000259" key="5">
    <source>
        <dbReference type="PROSITE" id="PS51192"/>
    </source>
</evidence>
<dbReference type="CDD" id="cd18793">
    <property type="entry name" value="SF2_C_SNF"/>
    <property type="match status" value="1"/>
</dbReference>
<dbReference type="Gene3D" id="3.40.50.10810">
    <property type="entry name" value="Tandem AAA-ATPase domain"/>
    <property type="match status" value="1"/>
</dbReference>
<dbReference type="Pfam" id="PF00271">
    <property type="entry name" value="Helicase_C"/>
    <property type="match status" value="1"/>
</dbReference>
<dbReference type="GO" id="GO:0004386">
    <property type="term" value="F:helicase activity"/>
    <property type="evidence" value="ECO:0007669"/>
    <property type="project" value="UniProtKB-KW"/>
</dbReference>
<dbReference type="InterPro" id="IPR049730">
    <property type="entry name" value="SNF2/RAD54-like_C"/>
</dbReference>
<evidence type="ECO:0000313" key="7">
    <source>
        <dbReference type="EMBL" id="MST32039.1"/>
    </source>
</evidence>
<dbReference type="PROSITE" id="PS51194">
    <property type="entry name" value="HELICASE_CTER"/>
    <property type="match status" value="1"/>
</dbReference>
<evidence type="ECO:0000313" key="8">
    <source>
        <dbReference type="Proteomes" id="UP000437736"/>
    </source>
</evidence>
<reference evidence="7 8" key="1">
    <citation type="submission" date="2019-11" db="EMBL/GenBank/DDBJ databases">
        <title>Acidiferrimicrobium australis gen. nov., sp. nov., an acidophilic and obligately heterotrophic, member of the Actinobacteria that catalyses dissimilatory oxido- reduction of iron isolated from metal-rich acidic water in Chile.</title>
        <authorList>
            <person name="Gonzalez D."/>
            <person name="Huber K."/>
            <person name="Hedrich S."/>
            <person name="Rojas-Villalobos C."/>
            <person name="Quatrini R."/>
            <person name="Dinamarca M.A."/>
            <person name="Schwarz A."/>
            <person name="Canales C."/>
            <person name="Nancucheo I."/>
        </authorList>
    </citation>
    <scope>NUCLEOTIDE SEQUENCE [LARGE SCALE GENOMIC DNA]</scope>
    <source>
        <strain evidence="7 8">USS-CCA1</strain>
    </source>
</reference>
<name>A0ABW9QQE4_9ACTN</name>
<dbReference type="InterPro" id="IPR014001">
    <property type="entry name" value="Helicase_ATP-bd"/>
</dbReference>
<dbReference type="InterPro" id="IPR000330">
    <property type="entry name" value="SNF2_N"/>
</dbReference>
<dbReference type="PROSITE" id="PS51192">
    <property type="entry name" value="HELICASE_ATP_BIND_1"/>
    <property type="match status" value="1"/>
</dbReference>
<keyword evidence="2" id="KW-0378">Hydrolase</keyword>
<dbReference type="SUPFAM" id="SSF52540">
    <property type="entry name" value="P-loop containing nucleoside triphosphate hydrolases"/>
    <property type="match status" value="2"/>
</dbReference>
<dbReference type="Gene3D" id="3.40.50.300">
    <property type="entry name" value="P-loop containing nucleotide triphosphate hydrolases"/>
    <property type="match status" value="1"/>
</dbReference>
<organism evidence="7 8">
    <name type="scientific">Acidiferrimicrobium australe</name>
    <dbReference type="NCBI Taxonomy" id="2664430"/>
    <lineage>
        <taxon>Bacteria</taxon>
        <taxon>Bacillati</taxon>
        <taxon>Actinomycetota</taxon>
        <taxon>Acidimicrobiia</taxon>
        <taxon>Acidimicrobiales</taxon>
        <taxon>Acidimicrobiaceae</taxon>
        <taxon>Acidiferrimicrobium</taxon>
    </lineage>
</organism>
<evidence type="ECO:0000256" key="2">
    <source>
        <dbReference type="ARBA" id="ARBA00022801"/>
    </source>
</evidence>
<dbReference type="InterPro" id="IPR027417">
    <property type="entry name" value="P-loop_NTPase"/>
</dbReference>
<dbReference type="InterPro" id="IPR038718">
    <property type="entry name" value="SNF2-like_sf"/>
</dbReference>
<dbReference type="SMART" id="SM00490">
    <property type="entry name" value="HELICc"/>
    <property type="match status" value="1"/>
</dbReference>
<evidence type="ECO:0000259" key="6">
    <source>
        <dbReference type="PROSITE" id="PS51194"/>
    </source>
</evidence>
<dbReference type="Proteomes" id="UP000437736">
    <property type="component" value="Unassembled WGS sequence"/>
</dbReference>
<accession>A0ABW9QQE4</accession>
<dbReference type="EMBL" id="WJHE01000201">
    <property type="protein sequence ID" value="MST32039.1"/>
    <property type="molecule type" value="Genomic_DNA"/>
</dbReference>
<dbReference type="CDD" id="cd18011">
    <property type="entry name" value="DEXDc_RapA"/>
    <property type="match status" value="1"/>
</dbReference>
<keyword evidence="1" id="KW-0547">Nucleotide-binding</keyword>
<sequence length="975" mass="108945">MVSRRRWGARLVTALTDHQAKLFALELLRRHPVGEAARIGSALMDAQVDLNPHQVDAALFAFRSPLSKGVILADEVGLGKTIEAGLVLTQRWAEGRRRVLVVAPASLRKQWVQELAEKFFLPAVILETKSFNAAVKAGTRNPFDLPSAHPAVVVCSYQFAARKSAELSVVPWDLAILDEAHRLRNVFKPGAKIAGAIRGALSNTPKLLLTATPLQNSLMELYGLVSIIDEHHFGDAKSFRAQYSHLAEGGRFDDLKARLEPVCHRTLRRQVVEYVSYTNRVPITQEFTPSPEEQELYDKVSDYLRRPELNALPRAQRTLMILVMRKLLASSTFAIAGALDSLARKLGTALKEDDRAHAQATAKLEEELAEDYEALPEESEEWDADDDGAHVPERLSDEQREAIAHEIDELNAFRDLAVSITENAKGMALLTALQTGFAKAADLGAADKAVIFTESRRTQDYLVRLLSGVGYEGQIVLFNGTNSDAISKATYQEWKARHAGSDLITGSPTADMRAALVDKFRSSGKILIATEAAAEGINLQFCSMVVNYDLPWNPQRIEQRIGRCHRYGQKHDVVVVNFLNRQNAADVRVFELLDEKFRLFSGVFGTSDEVLGAIEAGVDIERRIVSIYQDCRTTEAINTEFKQLQLDLDTQITEMMDSTRRKLLEHFDAEVHDRLRVSLAESREFLDKATEQLWRVTTHVLDDHATFESADRSFTLGAAPHFAPNVETGRYRLTRDEDATAHKYRPQHPLALAVLERAAGLAPTHCEMTFSYSGWGYKAEQLVPIVGKKGWIAVDHLRLDGLESEDHLLLAGVTDDGTHLSPDQIRRLFDLPATASDSPAPDGAASVDAIATERLNALLHDISTRQGTWFDEEMDKLDRWAEDKRTGLRADLKEHDEALKALKREARQAPTLPDKLALQKKIKQVEAAREEAWRAYDSQAREIETAKESLIDDVEARLDVTQSVDRVFTIRFTIV</sequence>
<dbReference type="PANTHER" id="PTHR10799">
    <property type="entry name" value="SNF2/RAD54 HELICASE FAMILY"/>
    <property type="match status" value="1"/>
</dbReference>
<keyword evidence="3 7" id="KW-0347">Helicase</keyword>
<dbReference type="Pfam" id="PF00176">
    <property type="entry name" value="SNF2-rel_dom"/>
    <property type="match status" value="1"/>
</dbReference>
<dbReference type="InterPro" id="IPR057342">
    <property type="entry name" value="DEXDc_RapA"/>
</dbReference>
<dbReference type="InterPro" id="IPR001650">
    <property type="entry name" value="Helicase_C-like"/>
</dbReference>
<protein>
    <submittedName>
        <fullName evidence="7">DEAD/DEAH box helicase</fullName>
    </submittedName>
</protein>
<evidence type="ECO:0000256" key="4">
    <source>
        <dbReference type="ARBA" id="ARBA00022840"/>
    </source>
</evidence>
<keyword evidence="4" id="KW-0067">ATP-binding</keyword>
<keyword evidence="8" id="KW-1185">Reference proteome</keyword>
<feature type="domain" description="Helicase ATP-binding" evidence="5">
    <location>
        <begin position="61"/>
        <end position="231"/>
    </location>
</feature>
<proteinExistence type="predicted"/>
<gene>
    <name evidence="7" type="ORF">GHK86_04775</name>
</gene>
<dbReference type="SMART" id="SM00487">
    <property type="entry name" value="DEXDc"/>
    <property type="match status" value="1"/>
</dbReference>
<comment type="caution">
    <text evidence="7">The sequence shown here is derived from an EMBL/GenBank/DDBJ whole genome shotgun (WGS) entry which is preliminary data.</text>
</comment>